<evidence type="ECO:0000256" key="1">
    <source>
        <dbReference type="SAM" id="MobiDB-lite"/>
    </source>
</evidence>
<reference evidence="2 3" key="1">
    <citation type="submission" date="2020-02" db="EMBL/GenBank/DDBJ databases">
        <authorList>
            <person name="Ferguson B K."/>
        </authorList>
    </citation>
    <scope>NUCLEOTIDE SEQUENCE [LARGE SCALE GENOMIC DNA]</scope>
</reference>
<evidence type="ECO:0000313" key="3">
    <source>
        <dbReference type="Proteomes" id="UP000479190"/>
    </source>
</evidence>
<sequence length="206" mass="23657">MIFIMTTRSMTRTSDWRRHDARRLVEVEARCCASCCCTSSSSSAASSFDVVVIVWRERRRRRRRRRRRKKNKNFQGRRKSSRTMPFFGLFSFHFFRGNAYGLVKKKKRKIKKKKKKDSSDSSDSSAEQQCLVRVVSLGPTAPKQCVWTCTKNAIGCWLCRPHSESERRAEGHVDASNAYGLVLFVRRALTGGVGCEDTDRRSSSAT</sequence>
<dbReference type="AlphaFoldDB" id="A0A6H5IQH3"/>
<protein>
    <submittedName>
        <fullName evidence="2">Uncharacterized protein</fullName>
    </submittedName>
</protein>
<organism evidence="2 3">
    <name type="scientific">Trichogramma brassicae</name>
    <dbReference type="NCBI Taxonomy" id="86971"/>
    <lineage>
        <taxon>Eukaryota</taxon>
        <taxon>Metazoa</taxon>
        <taxon>Ecdysozoa</taxon>
        <taxon>Arthropoda</taxon>
        <taxon>Hexapoda</taxon>
        <taxon>Insecta</taxon>
        <taxon>Pterygota</taxon>
        <taxon>Neoptera</taxon>
        <taxon>Endopterygota</taxon>
        <taxon>Hymenoptera</taxon>
        <taxon>Apocrita</taxon>
        <taxon>Proctotrupomorpha</taxon>
        <taxon>Chalcidoidea</taxon>
        <taxon>Trichogrammatidae</taxon>
        <taxon>Trichogramma</taxon>
    </lineage>
</organism>
<keyword evidence="3" id="KW-1185">Reference proteome</keyword>
<name>A0A6H5IQH3_9HYME</name>
<feature type="region of interest" description="Disordered" evidence="1">
    <location>
        <begin position="60"/>
        <end position="79"/>
    </location>
</feature>
<proteinExistence type="predicted"/>
<gene>
    <name evidence="2" type="ORF">TBRA_LOCUS9658</name>
</gene>
<dbReference type="EMBL" id="CADCXV010000874">
    <property type="protein sequence ID" value="CAB0037849.1"/>
    <property type="molecule type" value="Genomic_DNA"/>
</dbReference>
<accession>A0A6H5IQH3</accession>
<dbReference type="Proteomes" id="UP000479190">
    <property type="component" value="Unassembled WGS sequence"/>
</dbReference>
<evidence type="ECO:0000313" key="2">
    <source>
        <dbReference type="EMBL" id="CAB0037849.1"/>
    </source>
</evidence>